<dbReference type="PROSITE" id="PS50404">
    <property type="entry name" value="GST_NTER"/>
    <property type="match status" value="1"/>
</dbReference>
<reference evidence="6" key="1">
    <citation type="submission" date="2020-10" db="EMBL/GenBank/DDBJ databases">
        <authorList>
            <person name="Han B."/>
            <person name="Lu T."/>
            <person name="Zhao Q."/>
            <person name="Huang X."/>
            <person name="Zhao Y."/>
        </authorList>
    </citation>
    <scope>NUCLEOTIDE SEQUENCE</scope>
</reference>
<dbReference type="EC" id="2.5.1.18" evidence="2"/>
<keyword evidence="3" id="KW-0808">Transferase</keyword>
<dbReference type="SUPFAM" id="SSF52833">
    <property type="entry name" value="Thioredoxin-like"/>
    <property type="match status" value="1"/>
</dbReference>
<comment type="caution">
    <text evidence="6">The sequence shown here is derived from an EMBL/GenBank/DDBJ whole genome shotgun (WGS) entry which is preliminary data.</text>
</comment>
<dbReference type="Proteomes" id="UP000604825">
    <property type="component" value="Unassembled WGS sequence"/>
</dbReference>
<evidence type="ECO:0000313" key="7">
    <source>
        <dbReference type="Proteomes" id="UP000604825"/>
    </source>
</evidence>
<gene>
    <name evidence="6" type="ORF">NCGR_LOCUS67417</name>
</gene>
<dbReference type="InterPro" id="IPR004045">
    <property type="entry name" value="Glutathione_S-Trfase_N"/>
</dbReference>
<dbReference type="Gene3D" id="3.40.30.10">
    <property type="entry name" value="Glutaredoxin"/>
    <property type="match status" value="1"/>
</dbReference>
<dbReference type="PANTHER" id="PTHR43900">
    <property type="entry name" value="GLUTATHIONE S-TRANSFERASE RHO"/>
    <property type="match status" value="1"/>
</dbReference>
<name>A0A811SKI4_9POAL</name>
<dbReference type="OrthoDB" id="688641at2759"/>
<dbReference type="EMBL" id="CAJGYO010000741">
    <property type="protein sequence ID" value="CAD6343319.1"/>
    <property type="molecule type" value="Genomic_DNA"/>
</dbReference>
<comment type="catalytic activity">
    <reaction evidence="4">
        <text>RX + glutathione = an S-substituted glutathione + a halide anion + H(+)</text>
        <dbReference type="Rhea" id="RHEA:16437"/>
        <dbReference type="ChEBI" id="CHEBI:15378"/>
        <dbReference type="ChEBI" id="CHEBI:16042"/>
        <dbReference type="ChEBI" id="CHEBI:17792"/>
        <dbReference type="ChEBI" id="CHEBI:57925"/>
        <dbReference type="ChEBI" id="CHEBI:90779"/>
        <dbReference type="EC" id="2.5.1.18"/>
    </reaction>
</comment>
<dbReference type="GO" id="GO:0005737">
    <property type="term" value="C:cytoplasm"/>
    <property type="evidence" value="ECO:0007669"/>
    <property type="project" value="TreeGrafter"/>
</dbReference>
<evidence type="ECO:0000256" key="2">
    <source>
        <dbReference type="ARBA" id="ARBA00012452"/>
    </source>
</evidence>
<comment type="similarity">
    <text evidence="1">Belongs to the GST superfamily. Phi family.</text>
</comment>
<sequence>MAVKVYGWAISPFVSRALLALEEAGVDYELVRMSRQAGDHRRPEHLARNPFGKVPVLEDGDLTRFAFAMDSCRWSLDRRSEEVLAHARRSPVSADVAPVSADVVPHARPRSTLAAHTVSASLVVSDSDEVLQDSDAVLPDSDEVLQDSDAVLPDSVEEVPDSDELLPDSIEVHLEYDAVLPDSVDVLSDSDQLDEVVHCPRCGTFRAGGVFGEECYQARREARRCARCGLLHEDYDMIAKWLDYLDKFDCEIYIPDVSKLQMDGNTIILPEHVINKLDKIRDAKKLELAKLKQDANKEQ</sequence>
<protein>
    <recommendedName>
        <fullName evidence="2">glutathione transferase</fullName>
        <ecNumber evidence="2">2.5.1.18</ecNumber>
    </recommendedName>
</protein>
<dbReference type="GO" id="GO:0043295">
    <property type="term" value="F:glutathione binding"/>
    <property type="evidence" value="ECO:0007669"/>
    <property type="project" value="TreeGrafter"/>
</dbReference>
<evidence type="ECO:0000259" key="5">
    <source>
        <dbReference type="PROSITE" id="PS50404"/>
    </source>
</evidence>
<dbReference type="Pfam" id="PF02798">
    <property type="entry name" value="GST_N"/>
    <property type="match status" value="1"/>
</dbReference>
<evidence type="ECO:0000256" key="3">
    <source>
        <dbReference type="ARBA" id="ARBA00022679"/>
    </source>
</evidence>
<evidence type="ECO:0000256" key="1">
    <source>
        <dbReference type="ARBA" id="ARBA00010128"/>
    </source>
</evidence>
<proteinExistence type="inferred from homology"/>
<dbReference type="GO" id="GO:0004364">
    <property type="term" value="F:glutathione transferase activity"/>
    <property type="evidence" value="ECO:0007669"/>
    <property type="project" value="UniProtKB-EC"/>
</dbReference>
<dbReference type="PANTHER" id="PTHR43900:SF17">
    <property type="entry name" value="GLUTATHIONE S-TRANSFERASE 4"/>
    <property type="match status" value="1"/>
</dbReference>
<keyword evidence="7" id="KW-1185">Reference proteome</keyword>
<dbReference type="AlphaFoldDB" id="A0A811SKI4"/>
<dbReference type="FunFam" id="3.40.30.10:FF:000016">
    <property type="entry name" value="Glutathione S-transferase F2"/>
    <property type="match status" value="1"/>
</dbReference>
<organism evidence="6 7">
    <name type="scientific">Miscanthus lutarioriparius</name>
    <dbReference type="NCBI Taxonomy" id="422564"/>
    <lineage>
        <taxon>Eukaryota</taxon>
        <taxon>Viridiplantae</taxon>
        <taxon>Streptophyta</taxon>
        <taxon>Embryophyta</taxon>
        <taxon>Tracheophyta</taxon>
        <taxon>Spermatophyta</taxon>
        <taxon>Magnoliopsida</taxon>
        <taxon>Liliopsida</taxon>
        <taxon>Poales</taxon>
        <taxon>Poaceae</taxon>
        <taxon>PACMAD clade</taxon>
        <taxon>Panicoideae</taxon>
        <taxon>Andropogonodae</taxon>
        <taxon>Andropogoneae</taxon>
        <taxon>Saccharinae</taxon>
        <taxon>Miscanthus</taxon>
    </lineage>
</organism>
<dbReference type="InterPro" id="IPR036249">
    <property type="entry name" value="Thioredoxin-like_sf"/>
</dbReference>
<accession>A0A811SKI4</accession>
<feature type="domain" description="GST N-terminal" evidence="5">
    <location>
        <begin position="1"/>
        <end position="83"/>
    </location>
</feature>
<dbReference type="GO" id="GO:0006749">
    <property type="term" value="P:glutathione metabolic process"/>
    <property type="evidence" value="ECO:0007669"/>
    <property type="project" value="TreeGrafter"/>
</dbReference>
<evidence type="ECO:0000313" key="6">
    <source>
        <dbReference type="EMBL" id="CAD6343319.1"/>
    </source>
</evidence>
<evidence type="ECO:0000256" key="4">
    <source>
        <dbReference type="ARBA" id="ARBA00047960"/>
    </source>
</evidence>